<dbReference type="Gene3D" id="1.25.40.390">
    <property type="match status" value="1"/>
</dbReference>
<protein>
    <submittedName>
        <fullName evidence="8">RagB/SusD family nutrient uptake outer membrane protein</fullName>
    </submittedName>
</protein>
<comment type="subcellular location">
    <subcellularLocation>
        <location evidence="1">Cell outer membrane</location>
    </subcellularLocation>
</comment>
<organism evidence="8 9">
    <name type="scientific">Duncaniella muris</name>
    <dbReference type="NCBI Taxonomy" id="2094150"/>
    <lineage>
        <taxon>Bacteria</taxon>
        <taxon>Pseudomonadati</taxon>
        <taxon>Bacteroidota</taxon>
        <taxon>Bacteroidia</taxon>
        <taxon>Bacteroidales</taxon>
        <taxon>Muribaculaceae</taxon>
        <taxon>Duncaniella</taxon>
    </lineage>
</organism>
<comment type="similarity">
    <text evidence="2">Belongs to the SusD family.</text>
</comment>
<gene>
    <name evidence="8" type="ORF">C5O23_11365</name>
</gene>
<keyword evidence="5" id="KW-0998">Cell outer membrane</keyword>
<evidence type="ECO:0000256" key="4">
    <source>
        <dbReference type="ARBA" id="ARBA00023136"/>
    </source>
</evidence>
<name>A0A2V1IJC9_9BACT</name>
<reference evidence="9" key="1">
    <citation type="submission" date="2018-02" db="EMBL/GenBank/DDBJ databases">
        <authorList>
            <person name="Clavel T."/>
            <person name="Strowig T."/>
        </authorList>
    </citation>
    <scope>NUCLEOTIDE SEQUENCE [LARGE SCALE GENOMIC DNA]</scope>
    <source>
        <strain evidence="9">DSM 103720</strain>
    </source>
</reference>
<dbReference type="AlphaFoldDB" id="A0A2V1IJC9"/>
<evidence type="ECO:0000259" key="7">
    <source>
        <dbReference type="Pfam" id="PF14322"/>
    </source>
</evidence>
<evidence type="ECO:0000256" key="2">
    <source>
        <dbReference type="ARBA" id="ARBA00006275"/>
    </source>
</evidence>
<evidence type="ECO:0000256" key="5">
    <source>
        <dbReference type="ARBA" id="ARBA00023237"/>
    </source>
</evidence>
<evidence type="ECO:0000313" key="9">
    <source>
        <dbReference type="Proteomes" id="UP000244905"/>
    </source>
</evidence>
<dbReference type="PROSITE" id="PS51257">
    <property type="entry name" value="PROKAR_LIPOPROTEIN"/>
    <property type="match status" value="1"/>
</dbReference>
<dbReference type="EMBL" id="PUEC01000029">
    <property type="protein sequence ID" value="PWB00904.1"/>
    <property type="molecule type" value="Genomic_DNA"/>
</dbReference>
<evidence type="ECO:0000313" key="8">
    <source>
        <dbReference type="EMBL" id="PWB00904.1"/>
    </source>
</evidence>
<feature type="domain" description="SusD-like N-terminal" evidence="7">
    <location>
        <begin position="75"/>
        <end position="200"/>
    </location>
</feature>
<keyword evidence="9" id="KW-1185">Reference proteome</keyword>
<dbReference type="Proteomes" id="UP000244905">
    <property type="component" value="Unassembled WGS sequence"/>
</dbReference>
<dbReference type="InterPro" id="IPR012944">
    <property type="entry name" value="SusD_RagB_dom"/>
</dbReference>
<dbReference type="GO" id="GO:0009279">
    <property type="term" value="C:cell outer membrane"/>
    <property type="evidence" value="ECO:0007669"/>
    <property type="project" value="UniProtKB-SubCell"/>
</dbReference>
<dbReference type="SUPFAM" id="SSF48452">
    <property type="entry name" value="TPR-like"/>
    <property type="match status" value="1"/>
</dbReference>
<comment type="caution">
    <text evidence="8">The sequence shown here is derived from an EMBL/GenBank/DDBJ whole genome shotgun (WGS) entry which is preliminary data.</text>
</comment>
<keyword evidence="4" id="KW-0472">Membrane</keyword>
<dbReference type="Pfam" id="PF07980">
    <property type="entry name" value="SusD_RagB"/>
    <property type="match status" value="1"/>
</dbReference>
<sequence length="472" mass="53831">MKKILLTLASAAMLLTSCDDKLDIKPYGSSTLSTVDELETLLNGLPYLWSGNDYFDLDVICNNTYRPWNGVADYIGNDNSLRYAYFTYDESIDRADLTDDDYRYNNLYQKINYMNTVISKVPGADGGTAQKKDQIVAEARVRRAWYHFLLVGMYARQYDEAEADKLGGIPYVDNTNSAEEKTKLSLKKTYERILEDCADNVLEKLVPTGVDNVCRCGLDFGYGVRARVLFQMKRYDEALRYADLALKINGRLENRSAVKTTGDWILDYDCPSNYYLIYSDNSNLGDLYGYVISPEVAACIDPDDYVFKYYVAEPYMDPAWGTPYPTVPEGCLQSNIGDARCNVWGLRSESMYYIKAECLIRSGQISEGLAQIDKVRASRIEDPEIYADKTGLTEAEAMKLLQDSKRFEFIKTFENFFDRKRWNSEEAYKATIVRDLTSLGLGTYSLSPDSPIWVFPFPMNAVKHNKSLTQNY</sequence>
<keyword evidence="3" id="KW-0732">Signal</keyword>
<feature type="domain" description="RagB/SusD" evidence="6">
    <location>
        <begin position="345"/>
        <end position="472"/>
    </location>
</feature>
<dbReference type="InterPro" id="IPR011990">
    <property type="entry name" value="TPR-like_helical_dom_sf"/>
</dbReference>
<dbReference type="Pfam" id="PF14322">
    <property type="entry name" value="SusD-like_3"/>
    <property type="match status" value="1"/>
</dbReference>
<dbReference type="GeneID" id="82526929"/>
<evidence type="ECO:0000256" key="1">
    <source>
        <dbReference type="ARBA" id="ARBA00004442"/>
    </source>
</evidence>
<proteinExistence type="inferred from homology"/>
<evidence type="ECO:0000256" key="3">
    <source>
        <dbReference type="ARBA" id="ARBA00022729"/>
    </source>
</evidence>
<dbReference type="RefSeq" id="WP_107033056.1">
    <property type="nucleotide sequence ID" value="NZ_PUEC01000029.1"/>
</dbReference>
<dbReference type="InterPro" id="IPR033985">
    <property type="entry name" value="SusD-like_N"/>
</dbReference>
<accession>A0A2V1IJC9</accession>
<evidence type="ECO:0000259" key="6">
    <source>
        <dbReference type="Pfam" id="PF07980"/>
    </source>
</evidence>